<evidence type="ECO:0000256" key="6">
    <source>
        <dbReference type="SAM" id="Phobius"/>
    </source>
</evidence>
<dbReference type="CDD" id="cd16914">
    <property type="entry name" value="EcfT"/>
    <property type="match status" value="1"/>
</dbReference>
<reference evidence="7 8" key="1">
    <citation type="submission" date="2019-09" db="EMBL/GenBank/DDBJ databases">
        <title>In-depth cultivation of the pig gut microbiome towards novel bacterial diversity and tailored functional studies.</title>
        <authorList>
            <person name="Wylensek D."/>
            <person name="Hitch T.C.A."/>
            <person name="Clavel T."/>
        </authorList>
    </citation>
    <scope>NUCLEOTIDE SEQUENCE [LARGE SCALE GENOMIC DNA]</scope>
    <source>
        <strain evidence="7 8">WCA3-693-APC-4?</strain>
    </source>
</reference>
<evidence type="ECO:0000256" key="4">
    <source>
        <dbReference type="ARBA" id="ARBA00022989"/>
    </source>
</evidence>
<feature type="transmembrane region" description="Helical" evidence="6">
    <location>
        <begin position="66"/>
        <end position="85"/>
    </location>
</feature>
<dbReference type="PANTHER" id="PTHR34857">
    <property type="entry name" value="SLL0384 PROTEIN"/>
    <property type="match status" value="1"/>
</dbReference>
<evidence type="ECO:0000256" key="2">
    <source>
        <dbReference type="ARBA" id="ARBA00022475"/>
    </source>
</evidence>
<dbReference type="Proteomes" id="UP000469523">
    <property type="component" value="Unassembled WGS sequence"/>
</dbReference>
<feature type="transmembrane region" description="Helical" evidence="6">
    <location>
        <begin position="219"/>
        <end position="238"/>
    </location>
</feature>
<organism evidence="7 8">
    <name type="scientific">Tissierella pigra</name>
    <dbReference type="NCBI Taxonomy" id="2607614"/>
    <lineage>
        <taxon>Bacteria</taxon>
        <taxon>Bacillati</taxon>
        <taxon>Bacillota</taxon>
        <taxon>Tissierellia</taxon>
        <taxon>Tissierellales</taxon>
        <taxon>Tissierellaceae</taxon>
        <taxon>Tissierella</taxon>
    </lineage>
</organism>
<dbReference type="InterPro" id="IPR003339">
    <property type="entry name" value="ABC/ECF_trnsptr_transmembrane"/>
</dbReference>
<feature type="transmembrane region" description="Helical" evidence="6">
    <location>
        <begin position="43"/>
        <end position="61"/>
    </location>
</feature>
<sequence length="240" mass="26876">MKSMLKIGAKNKGLLHLDPRTMLLLLVMGNLAVFIMPSVKGEILLTVMILILGLLCGVYGFSFKLALIYFAFLGIDYICMTVFNSHLSNYIALFVRFIRKVLPCGMLGGILIGTTRVNEFMAALSRMNIPKSVLIPLTVMLRYFPAIGEDTKKIKNAMKMRNVTPGFLGFIKNPARTIECIYVPIMMSASRRADELSAASVSRGIENPLKRTSIQEIRFRTVDAICVLAALLYLIFIWRI</sequence>
<comment type="subcellular location">
    <subcellularLocation>
        <location evidence="1">Membrane</location>
        <topology evidence="1">Multi-pass membrane protein</topology>
    </subcellularLocation>
</comment>
<dbReference type="EMBL" id="VUNQ01000018">
    <property type="protein sequence ID" value="MSU01703.1"/>
    <property type="molecule type" value="Genomic_DNA"/>
</dbReference>
<protein>
    <submittedName>
        <fullName evidence="7">Energy-coupling factor transporter transmembrane protein EcfT</fullName>
    </submittedName>
</protein>
<name>A0A6N7XW82_9FIRM</name>
<comment type="caution">
    <text evidence="7">The sequence shown here is derived from an EMBL/GenBank/DDBJ whole genome shotgun (WGS) entry which is preliminary data.</text>
</comment>
<keyword evidence="2" id="KW-1003">Cell membrane</keyword>
<dbReference type="AlphaFoldDB" id="A0A6N7XW82"/>
<accession>A0A6N7XW82</accession>
<evidence type="ECO:0000256" key="3">
    <source>
        <dbReference type="ARBA" id="ARBA00022692"/>
    </source>
</evidence>
<feature type="transmembrane region" description="Helical" evidence="6">
    <location>
        <begin position="21"/>
        <end position="37"/>
    </location>
</feature>
<keyword evidence="3 6" id="KW-0812">Transmembrane</keyword>
<keyword evidence="4 6" id="KW-1133">Transmembrane helix</keyword>
<dbReference type="RefSeq" id="WP_154440113.1">
    <property type="nucleotide sequence ID" value="NZ_JAHLPJ010000001.1"/>
</dbReference>
<dbReference type="GO" id="GO:0005886">
    <property type="term" value="C:plasma membrane"/>
    <property type="evidence" value="ECO:0007669"/>
    <property type="project" value="UniProtKB-ARBA"/>
</dbReference>
<evidence type="ECO:0000313" key="7">
    <source>
        <dbReference type="EMBL" id="MSU01703.1"/>
    </source>
</evidence>
<evidence type="ECO:0000313" key="8">
    <source>
        <dbReference type="Proteomes" id="UP000469523"/>
    </source>
</evidence>
<dbReference type="Pfam" id="PF02361">
    <property type="entry name" value="CbiQ"/>
    <property type="match status" value="1"/>
</dbReference>
<keyword evidence="8" id="KW-1185">Reference proteome</keyword>
<keyword evidence="5 6" id="KW-0472">Membrane</keyword>
<evidence type="ECO:0000256" key="1">
    <source>
        <dbReference type="ARBA" id="ARBA00004141"/>
    </source>
</evidence>
<dbReference type="PANTHER" id="PTHR34857:SF2">
    <property type="entry name" value="SLL0384 PROTEIN"/>
    <property type="match status" value="1"/>
</dbReference>
<evidence type="ECO:0000256" key="5">
    <source>
        <dbReference type="ARBA" id="ARBA00023136"/>
    </source>
</evidence>
<proteinExistence type="predicted"/>
<gene>
    <name evidence="7" type="ORF">FYJ83_09520</name>
</gene>
<dbReference type="InterPro" id="IPR051611">
    <property type="entry name" value="ECF_transporter_component"/>
</dbReference>